<feature type="transmembrane region" description="Helical" evidence="1">
    <location>
        <begin position="455"/>
        <end position="473"/>
    </location>
</feature>
<keyword evidence="1" id="KW-0812">Transmembrane</keyword>
<organism evidence="2 3">
    <name type="scientific">Magnetospirillum sulfuroxidans</name>
    <dbReference type="NCBI Taxonomy" id="611300"/>
    <lineage>
        <taxon>Bacteria</taxon>
        <taxon>Pseudomonadati</taxon>
        <taxon>Pseudomonadota</taxon>
        <taxon>Alphaproteobacteria</taxon>
        <taxon>Rhodospirillales</taxon>
        <taxon>Rhodospirillaceae</taxon>
        <taxon>Magnetospirillum</taxon>
    </lineage>
</organism>
<dbReference type="RefSeq" id="WP_211548552.1">
    <property type="nucleotide sequence ID" value="NZ_JAGTUF010000008.1"/>
</dbReference>
<feature type="transmembrane region" description="Helical" evidence="1">
    <location>
        <begin position="430"/>
        <end position="449"/>
    </location>
</feature>
<dbReference type="InterPro" id="IPR008930">
    <property type="entry name" value="Terpenoid_cyclase/PrenylTrfase"/>
</dbReference>
<gene>
    <name evidence="2" type="ORF">KEC16_10360</name>
</gene>
<evidence type="ECO:0000313" key="3">
    <source>
        <dbReference type="Proteomes" id="UP000680714"/>
    </source>
</evidence>
<dbReference type="Gene3D" id="1.50.10.20">
    <property type="match status" value="1"/>
</dbReference>
<evidence type="ECO:0000256" key="1">
    <source>
        <dbReference type="SAM" id="Phobius"/>
    </source>
</evidence>
<dbReference type="EMBL" id="JAGTUF010000008">
    <property type="protein sequence ID" value="MBR9972114.1"/>
    <property type="molecule type" value="Genomic_DNA"/>
</dbReference>
<name>A0ABS5ICG3_9PROT</name>
<proteinExistence type="predicted"/>
<sequence>MDQSRIFGIKSLIESSLGSARSILSTSQQEFHFPGGDKGVLWPLFLTPASIGPNEAYEIDTCATSLGFIGLRQSLPIAESGDPRLAQSPLSTLIGLRKADGSWPSIQLAPRLGRADEMEGIVNDTIYALTALLDGGFLEKEISPRWPVVSTSFENLNTYRARIDWLSQTVSWIKSNRLDRGWYFTSSDYMADKAQYIPATGPTAAMVLAIDRFLKAIAGDEECPYRAILEKLKLDGIAWLKEIQHESGGFGRDGQDVPRIGHTAWALRVLLLSNDQDTEFAAIRSVDWLLKNVKSKQLGRASEQDAFDRYAQAIFTRNEIFRKRIIAHEHPLEATVLIALCEVYQHRGRLSLSTGRRKVVSKAIFSLTKQLVGRQQKDGPLRGAFRSRRNSLGEEYPLYWIAHSVLALSQVRDLVLGGQISASQNFFNSFILRTLFVAFAIGVFIAIKGFDYRELAILLILGVAVNVISIFLTRE</sequence>
<reference evidence="2 3" key="1">
    <citation type="submission" date="2021-04" db="EMBL/GenBank/DDBJ databases">
        <title>Magnetospirillum sulfuroxidans sp. nov., a facultative chemolithoautotrophic sulfur-oxidizing alphaproteobacterium isolated from freshwater sediment and proposals for Paramagetospirillum gen. nov., and Magnetospirillaceae fam. nov.</title>
        <authorList>
            <person name="Koziaeva V."/>
            <person name="Geelhoed J.S."/>
            <person name="Sorokin D.Y."/>
            <person name="Grouzdev D.S."/>
        </authorList>
    </citation>
    <scope>NUCLEOTIDE SEQUENCE [LARGE SCALE GENOMIC DNA]</scope>
    <source>
        <strain evidence="2 3">J10</strain>
    </source>
</reference>
<evidence type="ECO:0008006" key="4">
    <source>
        <dbReference type="Google" id="ProtNLM"/>
    </source>
</evidence>
<dbReference type="SUPFAM" id="SSF48239">
    <property type="entry name" value="Terpenoid cyclases/Protein prenyltransferases"/>
    <property type="match status" value="1"/>
</dbReference>
<dbReference type="Proteomes" id="UP000680714">
    <property type="component" value="Unassembled WGS sequence"/>
</dbReference>
<keyword evidence="3" id="KW-1185">Reference proteome</keyword>
<comment type="caution">
    <text evidence="2">The sequence shown here is derived from an EMBL/GenBank/DDBJ whole genome shotgun (WGS) entry which is preliminary data.</text>
</comment>
<keyword evidence="1" id="KW-1133">Transmembrane helix</keyword>
<accession>A0ABS5ICG3</accession>
<evidence type="ECO:0000313" key="2">
    <source>
        <dbReference type="EMBL" id="MBR9972114.1"/>
    </source>
</evidence>
<keyword evidence="1" id="KW-0472">Membrane</keyword>
<protein>
    <recommendedName>
        <fullName evidence="4">Squalene cyclase C-terminal domain-containing protein</fullName>
    </recommendedName>
</protein>